<dbReference type="RefSeq" id="WP_341834608.1">
    <property type="nucleotide sequence ID" value="NZ_CP149822.1"/>
</dbReference>
<dbReference type="InterPro" id="IPR000182">
    <property type="entry name" value="GNAT_dom"/>
</dbReference>
<dbReference type="InterPro" id="IPR016181">
    <property type="entry name" value="Acyl_CoA_acyltransferase"/>
</dbReference>
<name>A0ABZ2YIU0_9BACT</name>
<dbReference type="PROSITE" id="PS51186">
    <property type="entry name" value="GNAT"/>
    <property type="match status" value="1"/>
</dbReference>
<evidence type="ECO:0000259" key="1">
    <source>
        <dbReference type="PROSITE" id="PS51186"/>
    </source>
</evidence>
<dbReference type="InterPro" id="IPR052777">
    <property type="entry name" value="Acetyltransferase_Enz"/>
</dbReference>
<keyword evidence="3" id="KW-1185">Reference proteome</keyword>
<evidence type="ECO:0000313" key="3">
    <source>
        <dbReference type="Proteomes" id="UP001485459"/>
    </source>
</evidence>
<accession>A0ABZ2YIU0</accession>
<reference evidence="3" key="1">
    <citation type="submission" date="2024-03" db="EMBL/GenBank/DDBJ databases">
        <title>Chitinophaga horti sp. nov., isolated from garden soil.</title>
        <authorList>
            <person name="Lee D.S."/>
            <person name="Han D.M."/>
            <person name="Baek J.H."/>
            <person name="Choi D.G."/>
            <person name="Jeon J.H."/>
            <person name="Jeon C.O."/>
        </authorList>
    </citation>
    <scope>NUCLEOTIDE SEQUENCE [LARGE SCALE GENOMIC DNA]</scope>
    <source>
        <strain evidence="3">GPA1</strain>
    </source>
</reference>
<dbReference type="EMBL" id="CP149822">
    <property type="protein sequence ID" value="WZN39630.1"/>
    <property type="molecule type" value="Genomic_DNA"/>
</dbReference>
<evidence type="ECO:0000313" key="2">
    <source>
        <dbReference type="EMBL" id="WZN39630.1"/>
    </source>
</evidence>
<organism evidence="2 3">
    <name type="scientific">Chitinophaga pollutisoli</name>
    <dbReference type="NCBI Taxonomy" id="3133966"/>
    <lineage>
        <taxon>Bacteria</taxon>
        <taxon>Pseudomonadati</taxon>
        <taxon>Bacteroidota</taxon>
        <taxon>Chitinophagia</taxon>
        <taxon>Chitinophagales</taxon>
        <taxon>Chitinophagaceae</taxon>
        <taxon>Chitinophaga</taxon>
    </lineage>
</organism>
<dbReference type="SUPFAM" id="SSF55729">
    <property type="entry name" value="Acyl-CoA N-acyltransferases (Nat)"/>
    <property type="match status" value="1"/>
</dbReference>
<feature type="domain" description="N-acetyltransferase" evidence="1">
    <location>
        <begin position="5"/>
        <end position="157"/>
    </location>
</feature>
<protein>
    <submittedName>
        <fullName evidence="2">GNAT family N-acetyltransferase</fullName>
    </submittedName>
</protein>
<dbReference type="PANTHER" id="PTHR43305">
    <property type="entry name" value="FAMILY N-ACETYLTRANSFERASE, PUTATIVE (AFU_ORTHOLOGUE AFUA_2G01380)-RELATED"/>
    <property type="match status" value="1"/>
</dbReference>
<sequence>MQAAITFQTATTPEQYQSACGIFRAYARSLDFDLQFQGFEAELEHIHEQYGAPDGALILAYNGNRVVGCIAVRKFAEGESELKRMFVLPEFRGHRLGETLLQQALGAAKALGYRNVKLDTLPNMTSAIKLYEAHGFKKIAPYRFNPMQGAIFMEADL</sequence>
<dbReference type="CDD" id="cd04301">
    <property type="entry name" value="NAT_SF"/>
    <property type="match status" value="1"/>
</dbReference>
<dbReference type="Proteomes" id="UP001485459">
    <property type="component" value="Chromosome"/>
</dbReference>
<dbReference type="Gene3D" id="3.40.630.30">
    <property type="match status" value="1"/>
</dbReference>
<dbReference type="Pfam" id="PF00583">
    <property type="entry name" value="Acetyltransf_1"/>
    <property type="match status" value="1"/>
</dbReference>
<proteinExistence type="predicted"/>
<gene>
    <name evidence="2" type="ORF">WJU16_16640</name>
</gene>
<dbReference type="PANTHER" id="PTHR43305:SF1">
    <property type="entry name" value="FAMILY N-ACETYLTRANSFERASE, PUTATIVE (AFU_ORTHOLOGUE AFUA_2G01380)-RELATED"/>
    <property type="match status" value="1"/>
</dbReference>